<protein>
    <submittedName>
        <fullName evidence="1">Uncharacterized protein</fullName>
    </submittedName>
</protein>
<sequence>MQLIRNKRPARGNVKIFSPTLAVYGKHDSYIAMHINLEQNVPSLRRVKHLAELKISSLNRDTRALPTNILPPLSLYKKAGIYRFPIFNLQCYILYKRAIILIGKIISCSVHTF</sequence>
<evidence type="ECO:0000313" key="2">
    <source>
        <dbReference type="Proteomes" id="UP001430953"/>
    </source>
</evidence>
<dbReference type="EMBL" id="JADYXP020000020">
    <property type="protein sequence ID" value="KAL0104529.1"/>
    <property type="molecule type" value="Genomic_DNA"/>
</dbReference>
<gene>
    <name evidence="1" type="ORF">PUN28_017326</name>
</gene>
<dbReference type="Proteomes" id="UP001430953">
    <property type="component" value="Unassembled WGS sequence"/>
</dbReference>
<reference evidence="1 2" key="1">
    <citation type="submission" date="2023-03" db="EMBL/GenBank/DDBJ databases">
        <title>High recombination rates correlate with genetic variation in Cardiocondyla obscurior ants.</title>
        <authorList>
            <person name="Errbii M."/>
        </authorList>
    </citation>
    <scope>NUCLEOTIDE SEQUENCE [LARGE SCALE GENOMIC DNA]</scope>
    <source>
        <strain evidence="1">Alpha-2009</strain>
        <tissue evidence="1">Whole body</tissue>
    </source>
</reference>
<comment type="caution">
    <text evidence="1">The sequence shown here is derived from an EMBL/GenBank/DDBJ whole genome shotgun (WGS) entry which is preliminary data.</text>
</comment>
<accession>A0AAW2ELC7</accession>
<organism evidence="1 2">
    <name type="scientific">Cardiocondyla obscurior</name>
    <dbReference type="NCBI Taxonomy" id="286306"/>
    <lineage>
        <taxon>Eukaryota</taxon>
        <taxon>Metazoa</taxon>
        <taxon>Ecdysozoa</taxon>
        <taxon>Arthropoda</taxon>
        <taxon>Hexapoda</taxon>
        <taxon>Insecta</taxon>
        <taxon>Pterygota</taxon>
        <taxon>Neoptera</taxon>
        <taxon>Endopterygota</taxon>
        <taxon>Hymenoptera</taxon>
        <taxon>Apocrita</taxon>
        <taxon>Aculeata</taxon>
        <taxon>Formicoidea</taxon>
        <taxon>Formicidae</taxon>
        <taxon>Myrmicinae</taxon>
        <taxon>Cardiocondyla</taxon>
    </lineage>
</organism>
<proteinExistence type="predicted"/>
<evidence type="ECO:0000313" key="1">
    <source>
        <dbReference type="EMBL" id="KAL0104529.1"/>
    </source>
</evidence>
<name>A0AAW2ELC7_9HYME</name>
<keyword evidence="2" id="KW-1185">Reference proteome</keyword>
<dbReference type="AlphaFoldDB" id="A0AAW2ELC7"/>